<accession>A0A1M5X3W0</accession>
<dbReference type="AlphaFoldDB" id="A0A1M5X3W0"/>
<sequence>MFGLWGVASPVLARPFGGQLPAAQRTTTVGGATGADPTLFAGITGELCFTGPPIDAGPPTGLCFGIPPTAFCAEAELRVAIPTKDRMAAMIIDARFIATSYHETDSD</sequence>
<name>A0A1M5X3W0_9BRAD</name>
<evidence type="ECO:0000313" key="2">
    <source>
        <dbReference type="Proteomes" id="UP000189796"/>
    </source>
</evidence>
<gene>
    <name evidence="1" type="ORF">SAMN05443248_6999</name>
</gene>
<evidence type="ECO:0000313" key="1">
    <source>
        <dbReference type="EMBL" id="SHH94499.1"/>
    </source>
</evidence>
<organism evidence="1 2">
    <name type="scientific">Bradyrhizobium erythrophlei</name>
    <dbReference type="NCBI Taxonomy" id="1437360"/>
    <lineage>
        <taxon>Bacteria</taxon>
        <taxon>Pseudomonadati</taxon>
        <taxon>Pseudomonadota</taxon>
        <taxon>Alphaproteobacteria</taxon>
        <taxon>Hyphomicrobiales</taxon>
        <taxon>Nitrobacteraceae</taxon>
        <taxon>Bradyrhizobium</taxon>
    </lineage>
</organism>
<dbReference type="EMBL" id="LT670817">
    <property type="protein sequence ID" value="SHH94499.1"/>
    <property type="molecule type" value="Genomic_DNA"/>
</dbReference>
<proteinExistence type="predicted"/>
<protein>
    <submittedName>
        <fullName evidence="1">Uncharacterized protein</fullName>
    </submittedName>
</protein>
<reference evidence="1 2" key="1">
    <citation type="submission" date="2016-11" db="EMBL/GenBank/DDBJ databases">
        <authorList>
            <person name="Jaros S."/>
            <person name="Januszkiewicz K."/>
            <person name="Wedrychowicz H."/>
        </authorList>
    </citation>
    <scope>NUCLEOTIDE SEQUENCE [LARGE SCALE GENOMIC DNA]</scope>
    <source>
        <strain evidence="1 2">GAS138</strain>
    </source>
</reference>
<dbReference type="Proteomes" id="UP000189796">
    <property type="component" value="Chromosome I"/>
</dbReference>